<dbReference type="EMBL" id="MU004244">
    <property type="protein sequence ID" value="KAF2663708.1"/>
    <property type="molecule type" value="Genomic_DNA"/>
</dbReference>
<keyword evidence="1" id="KW-0732">Signal</keyword>
<proteinExistence type="predicted"/>
<sequence length="231" mass="22758">MLSQAYLVACLAGSAIASPLPMPQGLTGTLTNITGTLNSTTGALTNATGTLTNVTTTATNTSSGLTGIIGGLTGGLTNLTTGVTTGLANVTGTVLGNTTSALTTAVNQAAAAAANVTVPGTPLANGTTALANGTVVGNGGQVNITGLPTGAVVINSTTTALSLFNNVTNTTFAQSQSCCANPLLGNTVTVTAGNQTTVTTLYPVASAKRSWLRWLRRAARVSPPVKCDCDD</sequence>
<feature type="chain" id="PRO_5025476904" evidence="1">
    <location>
        <begin position="18"/>
        <end position="231"/>
    </location>
</feature>
<dbReference type="AlphaFoldDB" id="A0A6A6TXY2"/>
<accession>A0A6A6TXY2</accession>
<organism evidence="2 3">
    <name type="scientific">Microthyrium microscopicum</name>
    <dbReference type="NCBI Taxonomy" id="703497"/>
    <lineage>
        <taxon>Eukaryota</taxon>
        <taxon>Fungi</taxon>
        <taxon>Dikarya</taxon>
        <taxon>Ascomycota</taxon>
        <taxon>Pezizomycotina</taxon>
        <taxon>Dothideomycetes</taxon>
        <taxon>Dothideomycetes incertae sedis</taxon>
        <taxon>Microthyriales</taxon>
        <taxon>Microthyriaceae</taxon>
        <taxon>Microthyrium</taxon>
    </lineage>
</organism>
<name>A0A6A6TXY2_9PEZI</name>
<reference evidence="2" key="1">
    <citation type="journal article" date="2020" name="Stud. Mycol.">
        <title>101 Dothideomycetes genomes: a test case for predicting lifestyles and emergence of pathogens.</title>
        <authorList>
            <person name="Haridas S."/>
            <person name="Albert R."/>
            <person name="Binder M."/>
            <person name="Bloem J."/>
            <person name="Labutti K."/>
            <person name="Salamov A."/>
            <person name="Andreopoulos B."/>
            <person name="Baker S."/>
            <person name="Barry K."/>
            <person name="Bills G."/>
            <person name="Bluhm B."/>
            <person name="Cannon C."/>
            <person name="Castanera R."/>
            <person name="Culley D."/>
            <person name="Daum C."/>
            <person name="Ezra D."/>
            <person name="Gonzalez J."/>
            <person name="Henrissat B."/>
            <person name="Kuo A."/>
            <person name="Liang C."/>
            <person name="Lipzen A."/>
            <person name="Lutzoni F."/>
            <person name="Magnuson J."/>
            <person name="Mondo S."/>
            <person name="Nolan M."/>
            <person name="Ohm R."/>
            <person name="Pangilinan J."/>
            <person name="Park H.-J."/>
            <person name="Ramirez L."/>
            <person name="Alfaro M."/>
            <person name="Sun H."/>
            <person name="Tritt A."/>
            <person name="Yoshinaga Y."/>
            <person name="Zwiers L.-H."/>
            <person name="Turgeon B."/>
            <person name="Goodwin S."/>
            <person name="Spatafora J."/>
            <person name="Crous P."/>
            <person name="Grigoriev I."/>
        </authorList>
    </citation>
    <scope>NUCLEOTIDE SEQUENCE</scope>
    <source>
        <strain evidence="2">CBS 115976</strain>
    </source>
</reference>
<dbReference type="Proteomes" id="UP000799302">
    <property type="component" value="Unassembled WGS sequence"/>
</dbReference>
<gene>
    <name evidence="2" type="ORF">BT63DRAFT_110305</name>
</gene>
<evidence type="ECO:0000256" key="1">
    <source>
        <dbReference type="SAM" id="SignalP"/>
    </source>
</evidence>
<keyword evidence="3" id="KW-1185">Reference proteome</keyword>
<evidence type="ECO:0000313" key="2">
    <source>
        <dbReference type="EMBL" id="KAF2663708.1"/>
    </source>
</evidence>
<protein>
    <submittedName>
        <fullName evidence="2">Uncharacterized protein</fullName>
    </submittedName>
</protein>
<evidence type="ECO:0000313" key="3">
    <source>
        <dbReference type="Proteomes" id="UP000799302"/>
    </source>
</evidence>
<feature type="signal peptide" evidence="1">
    <location>
        <begin position="1"/>
        <end position="17"/>
    </location>
</feature>